<protein>
    <recommendedName>
        <fullName evidence="4">Ankyrin repeat domain-containing protein</fullName>
    </recommendedName>
</protein>
<evidence type="ECO:0000313" key="3">
    <source>
        <dbReference type="Proteomes" id="UP001482520"/>
    </source>
</evidence>
<proteinExistence type="predicted"/>
<evidence type="ECO:0000256" key="1">
    <source>
        <dbReference type="SAM" id="MobiDB-lite"/>
    </source>
</evidence>
<evidence type="ECO:0008006" key="4">
    <source>
        <dbReference type="Google" id="ProtNLM"/>
    </source>
</evidence>
<name>A0ABV1NTF1_9ACTN</name>
<sequence>MIGPDWSVDTGHDIETERIAVALGGTLTCVEIVDRTIPAVQHAVRLLARESPPPIQRDGDTWWSLDRADCRGCERERRSLPKLAEHMRTPAHTAEAWGHPHEFHTILSAVTQRHPGISRRPEYTATGASPAGGRQLWDLGIGPREVRRLKQDYLPHRRTLPAAFFAALTFVRPDEEFVRSVIAATDDVRTIAWAVWNYHGVDVLYPHNLAELLRTGATTGDVKALHEGFYLHSEVDSLARKLGLPPGDLVAIVADWCRAGYAPAIGDLAALWEVTADPGRIVPEQEVDSLLASLGPGHRPDRTSTAMILAIAGTEDIARDLIARGARDAQTAHSLLRQTPPRDPGSVSMWGPDEPLEGIT</sequence>
<keyword evidence="3" id="KW-1185">Reference proteome</keyword>
<organism evidence="2 3">
    <name type="scientific">Nocardioides kribbensis</name>
    <dbReference type="NCBI Taxonomy" id="305517"/>
    <lineage>
        <taxon>Bacteria</taxon>
        <taxon>Bacillati</taxon>
        <taxon>Actinomycetota</taxon>
        <taxon>Actinomycetes</taxon>
        <taxon>Propionibacteriales</taxon>
        <taxon>Nocardioidaceae</taxon>
        <taxon>Nocardioides</taxon>
    </lineage>
</organism>
<reference evidence="2 3" key="1">
    <citation type="submission" date="2024-02" db="EMBL/GenBank/DDBJ databases">
        <title>Full genome sequence of Nocardioides kribbensis.</title>
        <authorList>
            <person name="Poletto B.L."/>
            <person name="Silva G."/>
            <person name="Galante D."/>
            <person name="Campos K.R."/>
            <person name="Santos M.B.N."/>
            <person name="Sacchi C.T."/>
        </authorList>
    </citation>
    <scope>NUCLEOTIDE SEQUENCE [LARGE SCALE GENOMIC DNA]</scope>
    <source>
        <strain evidence="2 3">O4R</strain>
    </source>
</reference>
<dbReference type="EMBL" id="JBEGDP010000001">
    <property type="protein sequence ID" value="MEQ7845763.1"/>
    <property type="molecule type" value="Genomic_DNA"/>
</dbReference>
<dbReference type="Proteomes" id="UP001482520">
    <property type="component" value="Unassembled WGS sequence"/>
</dbReference>
<gene>
    <name evidence="2" type="ORF">V6R90_00635</name>
</gene>
<accession>A0ABV1NTF1</accession>
<dbReference type="RefSeq" id="WP_349803459.1">
    <property type="nucleotide sequence ID" value="NZ_JBEGDP010000001.1"/>
</dbReference>
<feature type="region of interest" description="Disordered" evidence="1">
    <location>
        <begin position="331"/>
        <end position="360"/>
    </location>
</feature>
<evidence type="ECO:0000313" key="2">
    <source>
        <dbReference type="EMBL" id="MEQ7845763.1"/>
    </source>
</evidence>
<comment type="caution">
    <text evidence="2">The sequence shown here is derived from an EMBL/GenBank/DDBJ whole genome shotgun (WGS) entry which is preliminary data.</text>
</comment>